<organism evidence="2 3">
    <name type="scientific">Chitinophaga cymbidii</name>
    <dbReference type="NCBI Taxonomy" id="1096750"/>
    <lineage>
        <taxon>Bacteria</taxon>
        <taxon>Pseudomonadati</taxon>
        <taxon>Bacteroidota</taxon>
        <taxon>Chitinophagia</taxon>
        <taxon>Chitinophagales</taxon>
        <taxon>Chitinophagaceae</taxon>
        <taxon>Chitinophaga</taxon>
    </lineage>
</organism>
<gene>
    <name evidence="2" type="ORF">CCY01nite_48540</name>
</gene>
<name>A0A512RSD7_9BACT</name>
<dbReference type="AlphaFoldDB" id="A0A512RSD7"/>
<feature type="compositionally biased region" description="Basic residues" evidence="1">
    <location>
        <begin position="54"/>
        <end position="65"/>
    </location>
</feature>
<comment type="caution">
    <text evidence="2">The sequence shown here is derived from an EMBL/GenBank/DDBJ whole genome shotgun (WGS) entry which is preliminary data.</text>
</comment>
<keyword evidence="3" id="KW-1185">Reference proteome</keyword>
<dbReference type="RefSeq" id="WP_146867213.1">
    <property type="nucleotide sequence ID" value="NZ_BKAU01000007.1"/>
</dbReference>
<dbReference type="Proteomes" id="UP000321436">
    <property type="component" value="Unassembled WGS sequence"/>
</dbReference>
<feature type="region of interest" description="Disordered" evidence="1">
    <location>
        <begin position="30"/>
        <end position="93"/>
    </location>
</feature>
<feature type="compositionally biased region" description="Polar residues" evidence="1">
    <location>
        <begin position="30"/>
        <end position="41"/>
    </location>
</feature>
<proteinExistence type="predicted"/>
<reference evidence="2 3" key="1">
    <citation type="submission" date="2019-07" db="EMBL/GenBank/DDBJ databases">
        <title>Whole genome shotgun sequence of Chitinophaga cymbidii NBRC 109752.</title>
        <authorList>
            <person name="Hosoyama A."/>
            <person name="Uohara A."/>
            <person name="Ohji S."/>
            <person name="Ichikawa N."/>
        </authorList>
    </citation>
    <scope>NUCLEOTIDE SEQUENCE [LARGE SCALE GENOMIC DNA]</scope>
    <source>
        <strain evidence="2 3">NBRC 109752</strain>
    </source>
</reference>
<sequence length="93" mass="10536">MKKPITPIAIIAAFVVFILAQSSVSYSSMPAVTNNETSFSVRDTVPEQDTMPDKKKKKDKKKKERKERDTSNWPQQEPVPNPVPDTFPSAYRP</sequence>
<evidence type="ECO:0000256" key="1">
    <source>
        <dbReference type="SAM" id="MobiDB-lite"/>
    </source>
</evidence>
<protein>
    <submittedName>
        <fullName evidence="2">Uncharacterized protein</fullName>
    </submittedName>
</protein>
<evidence type="ECO:0000313" key="2">
    <source>
        <dbReference type="EMBL" id="GEP98594.1"/>
    </source>
</evidence>
<dbReference type="EMBL" id="BKAU01000007">
    <property type="protein sequence ID" value="GEP98594.1"/>
    <property type="molecule type" value="Genomic_DNA"/>
</dbReference>
<accession>A0A512RSD7</accession>
<evidence type="ECO:0000313" key="3">
    <source>
        <dbReference type="Proteomes" id="UP000321436"/>
    </source>
</evidence>